<feature type="region of interest" description="Disordered" evidence="1">
    <location>
        <begin position="36"/>
        <end position="72"/>
    </location>
</feature>
<sequence>MDTVSGSSGQFSTINYKCGESSFGKKVGFTEVDEHGEKLSASHGKEATQRQKSSYNCKKKERKLKLGRRANG</sequence>
<feature type="compositionally biased region" description="Basic and acidic residues" evidence="1">
    <location>
        <begin position="36"/>
        <end position="49"/>
    </location>
</feature>
<protein>
    <submittedName>
        <fullName evidence="2">Uncharacterized protein</fullName>
    </submittedName>
</protein>
<evidence type="ECO:0000313" key="2">
    <source>
        <dbReference type="EMBL" id="KFD46907.1"/>
    </source>
</evidence>
<dbReference type="EMBL" id="KL367558">
    <property type="protein sequence ID" value="KFD64260.1"/>
    <property type="molecule type" value="Genomic_DNA"/>
</dbReference>
<gene>
    <name evidence="2" type="ORF">M513_12197</name>
    <name evidence="3" type="ORF">M514_12197</name>
</gene>
<evidence type="ECO:0000313" key="3">
    <source>
        <dbReference type="EMBL" id="KFD64260.1"/>
    </source>
</evidence>
<accession>A0A085LPL1</accession>
<evidence type="ECO:0000313" key="4">
    <source>
        <dbReference type="Proteomes" id="UP000030764"/>
    </source>
</evidence>
<dbReference type="Proteomes" id="UP000030758">
    <property type="component" value="Unassembled WGS sequence"/>
</dbReference>
<reference evidence="2 4" key="1">
    <citation type="journal article" date="2014" name="Nat. Genet.">
        <title>Genome and transcriptome of the porcine whipworm Trichuris suis.</title>
        <authorList>
            <person name="Jex A.R."/>
            <person name="Nejsum P."/>
            <person name="Schwarz E.M."/>
            <person name="Hu L."/>
            <person name="Young N.D."/>
            <person name="Hall R.S."/>
            <person name="Korhonen P.K."/>
            <person name="Liao S."/>
            <person name="Thamsborg S."/>
            <person name="Xia J."/>
            <person name="Xu P."/>
            <person name="Wang S."/>
            <person name="Scheerlinck J.P."/>
            <person name="Hofmann A."/>
            <person name="Sternberg P.W."/>
            <person name="Wang J."/>
            <person name="Gasser R.B."/>
        </authorList>
    </citation>
    <scope>NUCLEOTIDE SEQUENCE [LARGE SCALE GENOMIC DNA]</scope>
    <source>
        <strain evidence="3">DCEP-RM93F</strain>
        <strain evidence="2">DCEP-RM93M</strain>
    </source>
</reference>
<name>A0A085LPL1_9BILA</name>
<keyword evidence="4" id="KW-1185">Reference proteome</keyword>
<dbReference type="Proteomes" id="UP000030764">
    <property type="component" value="Unassembled WGS sequence"/>
</dbReference>
<feature type="compositionally biased region" description="Basic residues" evidence="1">
    <location>
        <begin position="57"/>
        <end position="72"/>
    </location>
</feature>
<organism evidence="2 4">
    <name type="scientific">Trichuris suis</name>
    <name type="common">pig whipworm</name>
    <dbReference type="NCBI Taxonomy" id="68888"/>
    <lineage>
        <taxon>Eukaryota</taxon>
        <taxon>Metazoa</taxon>
        <taxon>Ecdysozoa</taxon>
        <taxon>Nematoda</taxon>
        <taxon>Enoplea</taxon>
        <taxon>Dorylaimia</taxon>
        <taxon>Trichinellida</taxon>
        <taxon>Trichuridae</taxon>
        <taxon>Trichuris</taxon>
    </lineage>
</organism>
<evidence type="ECO:0000256" key="1">
    <source>
        <dbReference type="SAM" id="MobiDB-lite"/>
    </source>
</evidence>
<dbReference type="AlphaFoldDB" id="A0A085LPL1"/>
<proteinExistence type="predicted"/>
<dbReference type="EMBL" id="KL363347">
    <property type="protein sequence ID" value="KFD46907.1"/>
    <property type="molecule type" value="Genomic_DNA"/>
</dbReference>